<comment type="caution">
    <text evidence="6">The sequence shown here is derived from an EMBL/GenBank/DDBJ whole genome shotgun (WGS) entry which is preliminary data.</text>
</comment>
<feature type="domain" description="Laminin G" evidence="4">
    <location>
        <begin position="647"/>
        <end position="827"/>
    </location>
</feature>
<evidence type="ECO:0000259" key="5">
    <source>
        <dbReference type="PROSITE" id="PS50093"/>
    </source>
</evidence>
<sequence length="1121" mass="115083">MGAFTAPLVGSGTQPRPRRRLSSIVVAAAVAALAAGLLAADFTAPAVADTAPVAPTDPRTPETVSTDVLPAPQIGDGLSTGLNDTKGSGVVWDQIVIGDTVYVGGSFQLARPAGAGPGEHVVSRSNFLAYNLKTGALLDYAPAFNGQIRTMAVSADQKTLYVGGSFTSVAGAVRYRLAAIDVASGALTSFAPTLNSTVRALAVSKTTVYAGGVFTSAQKTARSGLAAFSASNAAITPWAPVAAPGTVMALVVSPDESKLIVGGRFTTLNGSDNPGRSMGAVRADTGASLPWKVNALLRNGGPSSGITALTSKGGSVYGTAYLANGHEGNFEGTFRASWTDGTLEWVADCHGDTYSVAVSDTAVYTTSHAHACEGVGGFAEGTKSVSSDVYHRALAFSTERTGTLRPWTVWPYGNFGGQPAPSLLDWYPDVRAGKVTGTTQAAWDVTTAQGYVLLGGEFPTVNGVNQQGLARFAPKTIAPNTDGPQLEKAAMAPTVTSWGGSYAKISWAANYDRDNASLTYQVIRDGNTSKPVFQTTVQSRFWQRPTVQAVDGYLTPGKTYSYRIRTIDPFGNVKLGNAVSYTVPANPMWTSPDFLTSYDKKILQDQPSIYWGMNEPGATAYDWARSNNHAQTVSTRGSGVEGVAGGSAAVMNGVNSYASAVNAVTAPNVYSNEMWIKTTTKAGGVIMNFASSRSSGPDAAERFVVMNNAGKLVFGVTPVAGVVDSVSSAASYNDGRWHHVVATLGTGGLQLYVDGASVASRATPTAGYAYSGYWHIGGHTGAQSWAGSPTTSNFFAGSIDNVAVYNRVLSSAQVASHYAAAAPKANVLPVASFTSSSTELAVSVDGSGSSDADGKVASYAWDFGDGSTGSGAKTSHAFGKAGTYTVALTVTDDRGGKSTVSKQVTVSATPTPPAPAGVVAQDAFERSAASGWGSATTGGAWAAAKGSTSSVGDGVGKLTGVKGQTSTVALPGASSDSSDTTLTFRLDNAATGGGQAVTVVGRQIGADSYTARVWVQSNGVLQLQLQRSGKSLSVLNLKDVAYVAGEPVHIRFQVTGTVTTTVQAKVWTTGAEPADWTRSVTDTTAVLQAAGSVGLGLYVSASATAGSTVSFDDYLVKKVTP</sequence>
<reference evidence="6 7" key="1">
    <citation type="submission" date="2018-03" db="EMBL/GenBank/DDBJ databases">
        <title>Genomic Encyclopedia of Archaeal and Bacterial Type Strains, Phase II (KMG-II): from individual species to whole genera.</title>
        <authorList>
            <person name="Goeker M."/>
        </authorList>
    </citation>
    <scope>NUCLEOTIDE SEQUENCE [LARGE SCALE GENOMIC DNA]</scope>
    <source>
        <strain evidence="6 7">DSM 21548</strain>
    </source>
</reference>
<evidence type="ECO:0000259" key="4">
    <source>
        <dbReference type="PROSITE" id="PS50025"/>
    </source>
</evidence>
<evidence type="ECO:0000256" key="1">
    <source>
        <dbReference type="ARBA" id="ARBA00022729"/>
    </source>
</evidence>
<dbReference type="Pfam" id="PF12768">
    <property type="entry name" value="Rax2"/>
    <property type="match status" value="1"/>
</dbReference>
<dbReference type="InterPro" id="IPR036116">
    <property type="entry name" value="FN3_sf"/>
</dbReference>
<dbReference type="Pfam" id="PF18911">
    <property type="entry name" value="PKD_4"/>
    <property type="match status" value="1"/>
</dbReference>
<dbReference type="SMART" id="SM00089">
    <property type="entry name" value="PKD"/>
    <property type="match status" value="1"/>
</dbReference>
<dbReference type="InterPro" id="IPR013783">
    <property type="entry name" value="Ig-like_fold"/>
</dbReference>
<dbReference type="InterPro" id="IPR006558">
    <property type="entry name" value="LamG-like"/>
</dbReference>
<dbReference type="CDD" id="cd00146">
    <property type="entry name" value="PKD"/>
    <property type="match status" value="1"/>
</dbReference>
<dbReference type="Proteomes" id="UP000241203">
    <property type="component" value="Unassembled WGS sequence"/>
</dbReference>
<dbReference type="InterPro" id="IPR035986">
    <property type="entry name" value="PKD_dom_sf"/>
</dbReference>
<dbReference type="PROSITE" id="PS50093">
    <property type="entry name" value="PKD"/>
    <property type="match status" value="1"/>
</dbReference>
<keyword evidence="2" id="KW-1015">Disulfide bond</keyword>
<dbReference type="SMART" id="SM00560">
    <property type="entry name" value="LamGL"/>
    <property type="match status" value="1"/>
</dbReference>
<gene>
    <name evidence="6" type="ORF">CLV49_0579</name>
</gene>
<dbReference type="GO" id="GO:1902929">
    <property type="term" value="C:plasma membrane of growing cell tip"/>
    <property type="evidence" value="ECO:0007669"/>
    <property type="project" value="TreeGrafter"/>
</dbReference>
<dbReference type="SUPFAM" id="SSF50969">
    <property type="entry name" value="YVTN repeat-like/Quinoprotein amine dehydrogenase"/>
    <property type="match status" value="1"/>
</dbReference>
<name>A0A2P8GSN2_9MICO</name>
<evidence type="ECO:0000313" key="6">
    <source>
        <dbReference type="EMBL" id="PSL36976.1"/>
    </source>
</evidence>
<dbReference type="PROSITE" id="PS50025">
    <property type="entry name" value="LAM_G_DOMAIN"/>
    <property type="match status" value="1"/>
</dbReference>
<dbReference type="InterPro" id="IPR000601">
    <property type="entry name" value="PKD_dom"/>
</dbReference>
<dbReference type="CDD" id="cd00110">
    <property type="entry name" value="LamG"/>
    <property type="match status" value="1"/>
</dbReference>
<dbReference type="InterPro" id="IPR022409">
    <property type="entry name" value="PKD/Chitinase_dom"/>
</dbReference>
<dbReference type="AlphaFoldDB" id="A0A2P8GSN2"/>
<evidence type="ECO:0000256" key="2">
    <source>
        <dbReference type="ARBA" id="ARBA00023157"/>
    </source>
</evidence>
<dbReference type="Gene3D" id="2.60.120.200">
    <property type="match status" value="1"/>
</dbReference>
<feature type="domain" description="PKD" evidence="5">
    <location>
        <begin position="825"/>
        <end position="909"/>
    </location>
</feature>
<dbReference type="PANTHER" id="PTHR31778">
    <property type="entry name" value="BUD SITE SELECTION PROTEIN RAX2"/>
    <property type="match status" value="1"/>
</dbReference>
<evidence type="ECO:0000256" key="3">
    <source>
        <dbReference type="SAM" id="MobiDB-lite"/>
    </source>
</evidence>
<dbReference type="InterPro" id="IPR013320">
    <property type="entry name" value="ConA-like_dom_sf"/>
</dbReference>
<dbReference type="EMBL" id="PYAU01000001">
    <property type="protein sequence ID" value="PSL36976.1"/>
    <property type="molecule type" value="Genomic_DNA"/>
</dbReference>
<protein>
    <submittedName>
        <fullName evidence="6">PKD domain-containing protein</fullName>
    </submittedName>
</protein>
<dbReference type="GO" id="GO:0005975">
    <property type="term" value="P:carbohydrate metabolic process"/>
    <property type="evidence" value="ECO:0007669"/>
    <property type="project" value="UniProtKB-ARBA"/>
</dbReference>
<accession>A0A2P8GSN2</accession>
<feature type="region of interest" description="Disordered" evidence="3">
    <location>
        <begin position="52"/>
        <end position="81"/>
    </location>
</feature>
<dbReference type="PANTHER" id="PTHR31778:SF2">
    <property type="entry name" value="BUD SITE SELECTION PROTEIN RAX2"/>
    <property type="match status" value="1"/>
</dbReference>
<keyword evidence="1" id="KW-0732">Signal</keyword>
<proteinExistence type="predicted"/>
<organism evidence="6 7">
    <name type="scientific">Labedella gwakjiensis</name>
    <dbReference type="NCBI Taxonomy" id="390269"/>
    <lineage>
        <taxon>Bacteria</taxon>
        <taxon>Bacillati</taxon>
        <taxon>Actinomycetota</taxon>
        <taxon>Actinomycetes</taxon>
        <taxon>Micrococcales</taxon>
        <taxon>Microbacteriaceae</taxon>
        <taxon>Labedella</taxon>
    </lineage>
</organism>
<dbReference type="SMART" id="SM00282">
    <property type="entry name" value="LamG"/>
    <property type="match status" value="1"/>
</dbReference>
<dbReference type="InterPro" id="IPR024982">
    <property type="entry name" value="Rax2-like_C"/>
</dbReference>
<evidence type="ECO:0000313" key="7">
    <source>
        <dbReference type="Proteomes" id="UP000241203"/>
    </source>
</evidence>
<dbReference type="Gene3D" id="2.60.40.10">
    <property type="entry name" value="Immunoglobulins"/>
    <property type="match status" value="2"/>
</dbReference>
<dbReference type="Pfam" id="PF13385">
    <property type="entry name" value="Laminin_G_3"/>
    <property type="match status" value="1"/>
</dbReference>
<dbReference type="SUPFAM" id="SSF49299">
    <property type="entry name" value="PKD domain"/>
    <property type="match status" value="1"/>
</dbReference>
<dbReference type="InterPro" id="IPR001791">
    <property type="entry name" value="Laminin_G"/>
</dbReference>
<dbReference type="SUPFAM" id="SSF49899">
    <property type="entry name" value="Concanavalin A-like lectins/glucanases"/>
    <property type="match status" value="1"/>
</dbReference>
<dbReference type="SUPFAM" id="SSF49265">
    <property type="entry name" value="Fibronectin type III"/>
    <property type="match status" value="1"/>
</dbReference>
<dbReference type="InterPro" id="IPR011044">
    <property type="entry name" value="Quino_amine_DH_bsu"/>
</dbReference>